<dbReference type="GO" id="GO:0008270">
    <property type="term" value="F:zinc ion binding"/>
    <property type="evidence" value="ECO:0007669"/>
    <property type="project" value="UniProtKB-KW"/>
</dbReference>
<dbReference type="PANTHER" id="PTHR47165">
    <property type="entry name" value="OS03G0429900 PROTEIN"/>
    <property type="match status" value="1"/>
</dbReference>
<dbReference type="PANTHER" id="PTHR47165:SF4">
    <property type="entry name" value="OS03G0429900 PROTEIN"/>
    <property type="match status" value="1"/>
</dbReference>
<keyword evidence="8" id="KW-1185">Reference proteome</keyword>
<dbReference type="InterPro" id="IPR013955">
    <property type="entry name" value="Rep_factor-A_C"/>
</dbReference>
<dbReference type="GO" id="GO:0003677">
    <property type="term" value="F:DNA binding"/>
    <property type="evidence" value="ECO:0007669"/>
    <property type="project" value="UniProtKB-KW"/>
</dbReference>
<feature type="domain" description="Replication protein A 70 kDa DNA-binding subunit B/D first OB fold" evidence="6">
    <location>
        <begin position="1"/>
        <end position="46"/>
    </location>
</feature>
<accession>A0A6J0LGP2</accession>
<dbReference type="OrthoDB" id="1096335at2759"/>
<organism evidence="8 9">
    <name type="scientific">Raphanus sativus</name>
    <name type="common">Radish</name>
    <name type="synonym">Raphanus raphanistrum var. sativus</name>
    <dbReference type="NCBI Taxonomy" id="3726"/>
    <lineage>
        <taxon>Eukaryota</taxon>
        <taxon>Viridiplantae</taxon>
        <taxon>Streptophyta</taxon>
        <taxon>Embryophyta</taxon>
        <taxon>Tracheophyta</taxon>
        <taxon>Spermatophyta</taxon>
        <taxon>Magnoliopsida</taxon>
        <taxon>eudicotyledons</taxon>
        <taxon>Gunneridae</taxon>
        <taxon>Pentapetalae</taxon>
        <taxon>rosids</taxon>
        <taxon>malvids</taxon>
        <taxon>Brassicales</taxon>
        <taxon>Brassicaceae</taxon>
        <taxon>Brassiceae</taxon>
        <taxon>Raphanus</taxon>
    </lineage>
</organism>
<dbReference type="InterPro" id="IPR003871">
    <property type="entry name" value="RFA1B/D_OB_1st"/>
</dbReference>
<keyword evidence="3" id="KW-0863">Zinc-finger</keyword>
<dbReference type="InterPro" id="IPR047192">
    <property type="entry name" value="Euk_RPA1_DBD_C"/>
</dbReference>
<dbReference type="Gene3D" id="2.40.50.140">
    <property type="entry name" value="Nucleic acid-binding proteins"/>
    <property type="match status" value="2"/>
</dbReference>
<sequence length="459" mass="51331">MWRQCSARAGESIEMVLVDSSGDKIHASVKHDLLSHFEEILYEDLPLALTGFQPVHFREILDGNLNTAFLVDVIGEIVEVSPLEIVAVNGKDTEKISCVLQNEEDIRLSCVVWGQSAKEVIDAIQLRSEHSVICVLRFGKIRVFKDDRSISNAYKVSHLAFNPEMHEVAAFQAVLPKDSLSLAVVEPKALSIVSMISEKEDFFIHTPRKTISEILQTRNVEICIVMCTIAAIDTDMGWYCLGCRVCATKVLTVPNDTDDAVITILDGGYRYYCTRCKVVNPKLLPRFNLHLVVLDNTSDIKLHLIDSLAFQLLHVPCVELTGKVTSEIQDPGNLPKALTDLVGKTYLFKIVIERDKYLYKHETFRVLNIITQADMINEFHVSYYPTGNQQIVSPSCITVSPLPVGGTMETGSFSNSKISTFLTPAKRAGLPIKDLFSDFDEISETKVAPLLRIKKEENK</sequence>
<feature type="domain" description="Replication factor A C-terminal" evidence="7">
    <location>
        <begin position="225"/>
        <end position="358"/>
    </location>
</feature>
<evidence type="ECO:0000256" key="3">
    <source>
        <dbReference type="ARBA" id="ARBA00022771"/>
    </source>
</evidence>
<dbReference type="CDD" id="cd04476">
    <property type="entry name" value="RPA1_DBD_C"/>
    <property type="match status" value="1"/>
</dbReference>
<name>A0A6J0LGP2_RAPSA</name>
<evidence type="ECO:0000256" key="2">
    <source>
        <dbReference type="ARBA" id="ARBA00022723"/>
    </source>
</evidence>
<evidence type="ECO:0000313" key="8">
    <source>
        <dbReference type="Proteomes" id="UP000504610"/>
    </source>
</evidence>
<dbReference type="Pfam" id="PF02721">
    <property type="entry name" value="DUF223"/>
    <property type="match status" value="1"/>
</dbReference>
<gene>
    <name evidence="9" type="primary">LOC108829940</name>
</gene>
<dbReference type="GeneID" id="108829940"/>
<dbReference type="InterPro" id="IPR012340">
    <property type="entry name" value="NA-bd_OB-fold"/>
</dbReference>
<dbReference type="KEGG" id="rsz:108829940"/>
<keyword evidence="5" id="KW-0238">DNA-binding</keyword>
<protein>
    <submittedName>
        <fullName evidence="9">Uncharacterized protein LOC108829940</fullName>
    </submittedName>
</protein>
<dbReference type="CDD" id="cd04481">
    <property type="entry name" value="RPA1_DBD_B_like"/>
    <property type="match status" value="1"/>
</dbReference>
<dbReference type="AlphaFoldDB" id="A0A6J0LGP2"/>
<dbReference type="RefSeq" id="XP_018459043.1">
    <property type="nucleotide sequence ID" value="XM_018603541.1"/>
</dbReference>
<evidence type="ECO:0000256" key="5">
    <source>
        <dbReference type="ARBA" id="ARBA00023125"/>
    </source>
</evidence>
<dbReference type="SUPFAM" id="SSF50249">
    <property type="entry name" value="Nucleic acid-binding proteins"/>
    <property type="match status" value="2"/>
</dbReference>
<proteinExistence type="inferred from homology"/>
<comment type="similarity">
    <text evidence="1">Belongs to the replication factor A protein 1 family.</text>
</comment>
<keyword evidence="4" id="KW-0862">Zinc</keyword>
<dbReference type="Pfam" id="PF08646">
    <property type="entry name" value="Rep_fac-A_C"/>
    <property type="match status" value="1"/>
</dbReference>
<dbReference type="Proteomes" id="UP000504610">
    <property type="component" value="Unplaced"/>
</dbReference>
<evidence type="ECO:0000259" key="7">
    <source>
        <dbReference type="Pfam" id="PF08646"/>
    </source>
</evidence>
<evidence type="ECO:0000259" key="6">
    <source>
        <dbReference type="Pfam" id="PF02721"/>
    </source>
</evidence>
<evidence type="ECO:0000313" key="9">
    <source>
        <dbReference type="RefSeq" id="XP_018459043.1"/>
    </source>
</evidence>
<keyword evidence="2" id="KW-0479">Metal-binding</keyword>
<reference evidence="9" key="1">
    <citation type="submission" date="2025-08" db="UniProtKB">
        <authorList>
            <consortium name="RefSeq"/>
        </authorList>
    </citation>
    <scope>IDENTIFICATION</scope>
    <source>
        <tissue evidence="9">Leaf</tissue>
    </source>
</reference>
<evidence type="ECO:0000256" key="1">
    <source>
        <dbReference type="ARBA" id="ARBA00005690"/>
    </source>
</evidence>
<evidence type="ECO:0000256" key="4">
    <source>
        <dbReference type="ARBA" id="ARBA00022833"/>
    </source>
</evidence>